<dbReference type="Pfam" id="PF19612">
    <property type="entry name" value="DUF6117"/>
    <property type="match status" value="1"/>
</dbReference>
<gene>
    <name evidence="1" type="ORF">DI533_21595</name>
</gene>
<evidence type="ECO:0000313" key="1">
    <source>
        <dbReference type="EMBL" id="PZQ94725.1"/>
    </source>
</evidence>
<protein>
    <submittedName>
        <fullName evidence="1">Uncharacterized protein</fullName>
    </submittedName>
</protein>
<comment type="caution">
    <text evidence="1">The sequence shown here is derived from an EMBL/GenBank/DDBJ whole genome shotgun (WGS) entry which is preliminary data.</text>
</comment>
<organism evidence="1 2">
    <name type="scientific">Cereibacter sphaeroides</name>
    <name type="common">Rhodobacter sphaeroides</name>
    <dbReference type="NCBI Taxonomy" id="1063"/>
    <lineage>
        <taxon>Bacteria</taxon>
        <taxon>Pseudomonadati</taxon>
        <taxon>Pseudomonadota</taxon>
        <taxon>Alphaproteobacteria</taxon>
        <taxon>Rhodobacterales</taxon>
        <taxon>Paracoccaceae</taxon>
        <taxon>Cereibacter</taxon>
    </lineage>
</organism>
<proteinExistence type="predicted"/>
<dbReference type="InterPro" id="IPR046120">
    <property type="entry name" value="DUF6117"/>
</dbReference>
<accession>A0A2W5S6T0</accession>
<sequence>MAIPDYLRDNFKTLLRAAADQNLALMECQDVATGEPRYVICAVGRDGSAYVMTPFGHLAEGNPYDAYLPPS</sequence>
<dbReference type="EMBL" id="QFQS01000014">
    <property type="protein sequence ID" value="PZQ94725.1"/>
    <property type="molecule type" value="Genomic_DNA"/>
</dbReference>
<evidence type="ECO:0000313" key="2">
    <source>
        <dbReference type="Proteomes" id="UP000248975"/>
    </source>
</evidence>
<dbReference type="Proteomes" id="UP000248975">
    <property type="component" value="Unassembled WGS sequence"/>
</dbReference>
<dbReference type="AlphaFoldDB" id="A0A2W5S6T0"/>
<reference evidence="1 2" key="1">
    <citation type="submission" date="2017-08" db="EMBL/GenBank/DDBJ databases">
        <title>Infants hospitalized years apart are colonized by the same room-sourced microbial strains.</title>
        <authorList>
            <person name="Brooks B."/>
            <person name="Olm M.R."/>
            <person name="Firek B.A."/>
            <person name="Baker R."/>
            <person name="Thomas B.C."/>
            <person name="Morowitz M.J."/>
            <person name="Banfield J.F."/>
        </authorList>
    </citation>
    <scope>NUCLEOTIDE SEQUENCE [LARGE SCALE GENOMIC DNA]</scope>
    <source>
        <strain evidence="1">S2_003_000_R2_11</strain>
    </source>
</reference>
<name>A0A2W5S6T0_CERSP</name>